<feature type="domain" description="PDZ" evidence="3">
    <location>
        <begin position="38"/>
        <end position="105"/>
    </location>
</feature>
<sequence>QVMFCTLNTPKVDMEKLLGGQIGLEDFIFAHTKGRRKDVQVLKSEEALGLTITDNGAGYAFIKRIREGSVIARIPLIGVGDMIEAIDGRSLVGARHFEVARLLQELPRGHTFALRLTEPRRAFVTPPVSPDMIGPRSGGGRGGPSQVGSGRGTLRLRSKGPATLQEQPSAFEERAVAKVDDLLESYMGIRDSELGET</sequence>
<dbReference type="InterPro" id="IPR055349">
    <property type="entry name" value="GH2_GIPC"/>
</dbReference>
<dbReference type="CDD" id="cd06707">
    <property type="entry name" value="PDZ_GIPC"/>
    <property type="match status" value="1"/>
</dbReference>
<dbReference type="EMBL" id="VZTJ01004969">
    <property type="protein sequence ID" value="NXC08116.1"/>
    <property type="molecule type" value="Genomic_DNA"/>
</dbReference>
<feature type="non-terminal residue" evidence="4">
    <location>
        <position position="1"/>
    </location>
</feature>
<protein>
    <submittedName>
        <fullName evidence="4">GIPC1 protein</fullName>
    </submittedName>
</protein>
<feature type="non-terminal residue" evidence="4">
    <location>
        <position position="197"/>
    </location>
</feature>
<dbReference type="PANTHER" id="PTHR12259">
    <property type="entry name" value="RGS-GAIP INTERACTING PROTEIN GIPC"/>
    <property type="match status" value="1"/>
</dbReference>
<reference evidence="4 5" key="1">
    <citation type="submission" date="2019-09" db="EMBL/GenBank/DDBJ databases">
        <title>Bird 10,000 Genomes (B10K) Project - Family phase.</title>
        <authorList>
            <person name="Zhang G."/>
        </authorList>
    </citation>
    <scope>NUCLEOTIDE SEQUENCE [LARGE SCALE GENOMIC DNA]</scope>
    <source>
        <strain evidence="4">B10K-DU-029-32</strain>
        <tissue evidence="4">Liver or heart</tissue>
    </source>
</reference>
<dbReference type="PROSITE" id="PS50106">
    <property type="entry name" value="PDZ"/>
    <property type="match status" value="1"/>
</dbReference>
<dbReference type="Gene3D" id="2.30.42.10">
    <property type="match status" value="1"/>
</dbReference>
<dbReference type="FunFam" id="2.30.42.10:FF:000097">
    <property type="entry name" value="PDZ domain-containing protein GIPC1 isoform 1"/>
    <property type="match status" value="1"/>
</dbReference>
<dbReference type="SUPFAM" id="SSF50156">
    <property type="entry name" value="PDZ domain-like"/>
    <property type="match status" value="1"/>
</dbReference>
<feature type="region of interest" description="Disordered" evidence="2">
    <location>
        <begin position="125"/>
        <end position="171"/>
    </location>
</feature>
<keyword evidence="5" id="KW-1185">Reference proteome</keyword>
<dbReference type="InterPro" id="IPR056814">
    <property type="entry name" value="GIPC1-3_GH1"/>
</dbReference>
<evidence type="ECO:0000256" key="2">
    <source>
        <dbReference type="SAM" id="MobiDB-lite"/>
    </source>
</evidence>
<dbReference type="Pfam" id="PF25082">
    <property type="entry name" value="GIPC1_GH2"/>
    <property type="match status" value="1"/>
</dbReference>
<dbReference type="PANTHER" id="PTHR12259:SF4">
    <property type="entry name" value="PDZ DOMAIN-CONTAINING PROTEIN GIPC1"/>
    <property type="match status" value="1"/>
</dbReference>
<evidence type="ECO:0000313" key="4">
    <source>
        <dbReference type="EMBL" id="NXC08116.1"/>
    </source>
</evidence>
<comment type="caution">
    <text evidence="4">The sequence shown here is derived from an EMBL/GenBank/DDBJ whole genome shotgun (WGS) entry which is preliminary data.</text>
</comment>
<dbReference type="Pfam" id="PF25083">
    <property type="entry name" value="GIPC1_GH1"/>
    <property type="match status" value="1"/>
</dbReference>
<dbReference type="Proteomes" id="UP000526602">
    <property type="component" value="Unassembled WGS sequence"/>
</dbReference>
<dbReference type="InterPro" id="IPR017379">
    <property type="entry name" value="GIPC1/2/3"/>
</dbReference>
<evidence type="ECO:0000313" key="5">
    <source>
        <dbReference type="Proteomes" id="UP000526602"/>
    </source>
</evidence>
<name>A0A7K8GVZ3_ORTSP</name>
<organism evidence="4 5">
    <name type="scientific">Orthonyx spaldingii</name>
    <name type="common">Chowchilla</name>
    <dbReference type="NCBI Taxonomy" id="38397"/>
    <lineage>
        <taxon>Eukaryota</taxon>
        <taxon>Metazoa</taxon>
        <taxon>Chordata</taxon>
        <taxon>Craniata</taxon>
        <taxon>Vertebrata</taxon>
        <taxon>Euteleostomi</taxon>
        <taxon>Archelosauria</taxon>
        <taxon>Archosauria</taxon>
        <taxon>Dinosauria</taxon>
        <taxon>Saurischia</taxon>
        <taxon>Theropoda</taxon>
        <taxon>Coelurosauria</taxon>
        <taxon>Aves</taxon>
        <taxon>Neognathae</taxon>
        <taxon>Neoaves</taxon>
        <taxon>Telluraves</taxon>
        <taxon>Australaves</taxon>
        <taxon>Passeriformes</taxon>
        <taxon>Corvoidea</taxon>
        <taxon>Orthonychidae</taxon>
        <taxon>Orthonyx</taxon>
    </lineage>
</organism>
<feature type="compositionally biased region" description="Gly residues" evidence="2">
    <location>
        <begin position="136"/>
        <end position="151"/>
    </location>
</feature>
<evidence type="ECO:0000259" key="3">
    <source>
        <dbReference type="PROSITE" id="PS50106"/>
    </source>
</evidence>
<dbReference type="Pfam" id="PF00595">
    <property type="entry name" value="PDZ"/>
    <property type="match status" value="1"/>
</dbReference>
<dbReference type="InterPro" id="IPR036034">
    <property type="entry name" value="PDZ_sf"/>
</dbReference>
<dbReference type="InterPro" id="IPR001478">
    <property type="entry name" value="PDZ"/>
</dbReference>
<dbReference type="AlphaFoldDB" id="A0A7K8GVZ3"/>
<evidence type="ECO:0000256" key="1">
    <source>
        <dbReference type="ARBA" id="ARBA00009011"/>
    </source>
</evidence>
<proteinExistence type="inferred from homology"/>
<gene>
    <name evidence="4" type="primary">Gipc1</name>
    <name evidence="4" type="ORF">ORTSPA_R14920</name>
</gene>
<dbReference type="SMART" id="SM00228">
    <property type="entry name" value="PDZ"/>
    <property type="match status" value="1"/>
</dbReference>
<accession>A0A7K8GVZ3</accession>
<comment type="similarity">
    <text evidence="1">Belongs to the GIPC family.</text>
</comment>